<evidence type="ECO:0000256" key="5">
    <source>
        <dbReference type="HAMAP-Rule" id="MF_00651"/>
    </source>
</evidence>
<gene>
    <name evidence="7" type="ORF">CSUB8521_1111</name>
</gene>
<proteinExistence type="inferred from homology"/>
<comment type="subcellular location">
    <subcellularLocation>
        <location evidence="5">Cytoplasm</location>
    </subcellularLocation>
</comment>
<dbReference type="OrthoDB" id="9796140at2"/>
<dbReference type="GO" id="GO:0005829">
    <property type="term" value="C:cytosol"/>
    <property type="evidence" value="ECO:0007669"/>
    <property type="project" value="TreeGrafter"/>
</dbReference>
<evidence type="ECO:0000313" key="8">
    <source>
        <dbReference type="Proteomes" id="UP000031135"/>
    </source>
</evidence>
<dbReference type="InterPro" id="IPR006641">
    <property type="entry name" value="YqgF/RNaseH-like_dom"/>
</dbReference>
<keyword evidence="3 5" id="KW-0540">Nuclease</keyword>
<dbReference type="NCBIfam" id="TIGR00250">
    <property type="entry name" value="RNAse_H_YqgF"/>
    <property type="match status" value="1"/>
</dbReference>
<dbReference type="CDD" id="cd16964">
    <property type="entry name" value="YqgF"/>
    <property type="match status" value="1"/>
</dbReference>
<accession>A0A0A8HA48</accession>
<dbReference type="KEGG" id="csm:CSUB8521_1111"/>
<dbReference type="EMBL" id="CP007772">
    <property type="protein sequence ID" value="AJC90946.1"/>
    <property type="molecule type" value="Genomic_DNA"/>
</dbReference>
<dbReference type="Gene3D" id="3.30.420.140">
    <property type="entry name" value="YqgF/RNase H-like domain"/>
    <property type="match status" value="1"/>
</dbReference>
<keyword evidence="4 5" id="KW-0378">Hydrolase</keyword>
<dbReference type="AlphaFoldDB" id="A0A0A8HA48"/>
<evidence type="ECO:0000259" key="6">
    <source>
        <dbReference type="SMART" id="SM00732"/>
    </source>
</evidence>
<dbReference type="PANTHER" id="PTHR33317">
    <property type="entry name" value="POLYNUCLEOTIDYL TRANSFERASE, RIBONUCLEASE H-LIKE SUPERFAMILY PROTEIN"/>
    <property type="match status" value="1"/>
</dbReference>
<name>A0A0A8HA48_9BACT</name>
<protein>
    <recommendedName>
        <fullName evidence="5">Putative pre-16S rRNA nuclease</fullName>
        <ecNumber evidence="5">3.1.-.-</ecNumber>
    </recommendedName>
</protein>
<comment type="function">
    <text evidence="5">Could be a nuclease involved in processing of the 5'-end of pre-16S rRNA.</text>
</comment>
<evidence type="ECO:0000313" key="7">
    <source>
        <dbReference type="EMBL" id="AJC90946.1"/>
    </source>
</evidence>
<evidence type="ECO:0000256" key="2">
    <source>
        <dbReference type="ARBA" id="ARBA00022517"/>
    </source>
</evidence>
<dbReference type="HOGENOM" id="CLU_098240_2_2_7"/>
<dbReference type="InterPro" id="IPR012337">
    <property type="entry name" value="RNaseH-like_sf"/>
</dbReference>
<evidence type="ECO:0000256" key="4">
    <source>
        <dbReference type="ARBA" id="ARBA00022801"/>
    </source>
</evidence>
<dbReference type="Pfam" id="PF03652">
    <property type="entry name" value="RuvX"/>
    <property type="match status" value="1"/>
</dbReference>
<feature type="domain" description="YqgF/RNase H-like" evidence="6">
    <location>
        <begin position="1"/>
        <end position="97"/>
    </location>
</feature>
<dbReference type="Proteomes" id="UP000031135">
    <property type="component" value="Chromosome"/>
</dbReference>
<dbReference type="GO" id="GO:0004518">
    <property type="term" value="F:nuclease activity"/>
    <property type="evidence" value="ECO:0007669"/>
    <property type="project" value="UniProtKB-KW"/>
</dbReference>
<dbReference type="EC" id="3.1.-.-" evidence="5"/>
<keyword evidence="2 5" id="KW-0690">Ribosome biogenesis</keyword>
<dbReference type="InterPro" id="IPR005227">
    <property type="entry name" value="YqgF"/>
</dbReference>
<dbReference type="HAMAP" id="MF_00651">
    <property type="entry name" value="Nuclease_YqgF"/>
    <property type="match status" value="1"/>
</dbReference>
<dbReference type="PANTHER" id="PTHR33317:SF4">
    <property type="entry name" value="POLYNUCLEOTIDYL TRANSFERASE, RIBONUCLEASE H-LIKE SUPERFAMILY PROTEIN"/>
    <property type="match status" value="1"/>
</dbReference>
<dbReference type="InterPro" id="IPR037027">
    <property type="entry name" value="YqgF/RNaseH-like_dom_sf"/>
</dbReference>
<keyword evidence="1 5" id="KW-0963">Cytoplasm</keyword>
<comment type="similarity">
    <text evidence="5">Belongs to the YqgF HJR family.</text>
</comment>
<dbReference type="GO" id="GO:0000967">
    <property type="term" value="P:rRNA 5'-end processing"/>
    <property type="evidence" value="ECO:0007669"/>
    <property type="project" value="UniProtKB-UniRule"/>
</dbReference>
<dbReference type="NCBIfam" id="NF001026">
    <property type="entry name" value="PRK00109.2-2"/>
    <property type="match status" value="1"/>
</dbReference>
<reference evidence="7 8" key="1">
    <citation type="journal article" date="2014" name="Genome Biol. Evol.">
        <title>Comparative Genomics of the Campylobacter lari Group.</title>
        <authorList>
            <person name="Miller W.G."/>
            <person name="Yee E."/>
            <person name="Chapman M.H."/>
            <person name="Smith T.P."/>
            <person name="Bono J.L."/>
            <person name="Huynh S."/>
            <person name="Parker C.T."/>
            <person name="Vandamme P."/>
            <person name="Luong K."/>
            <person name="Korlach J."/>
        </authorList>
    </citation>
    <scope>NUCLEOTIDE SEQUENCE [LARGE SCALE GENOMIC DNA]</scope>
    <source>
        <strain evidence="7 8">LMG 24374</strain>
    </source>
</reference>
<sequence>MKTLALDIGLKRIGVALCVNKSIVMPLEAIIRKNRNQAAREVQEYIKEYEIDTLVVGIPLGGTSEDEVRKRVEHFVALLEFDKEVFYVDESFSSKGAQELGVANLRKKDGKLDSLAAYLFLKDFYGLA</sequence>
<evidence type="ECO:0000256" key="1">
    <source>
        <dbReference type="ARBA" id="ARBA00022490"/>
    </source>
</evidence>
<dbReference type="GO" id="GO:0016788">
    <property type="term" value="F:hydrolase activity, acting on ester bonds"/>
    <property type="evidence" value="ECO:0007669"/>
    <property type="project" value="UniProtKB-UniRule"/>
</dbReference>
<dbReference type="SUPFAM" id="SSF53098">
    <property type="entry name" value="Ribonuclease H-like"/>
    <property type="match status" value="1"/>
</dbReference>
<dbReference type="SMART" id="SM00732">
    <property type="entry name" value="YqgFc"/>
    <property type="match status" value="1"/>
</dbReference>
<dbReference type="RefSeq" id="WP_039664146.1">
    <property type="nucleotide sequence ID" value="NZ_CP007772.1"/>
</dbReference>
<organism evidence="7 8">
    <name type="scientific">Campylobacter subantarcticus LMG 24374</name>
    <dbReference type="NCBI Taxonomy" id="1388751"/>
    <lineage>
        <taxon>Bacteria</taxon>
        <taxon>Pseudomonadati</taxon>
        <taxon>Campylobacterota</taxon>
        <taxon>Epsilonproteobacteria</taxon>
        <taxon>Campylobacterales</taxon>
        <taxon>Campylobacteraceae</taxon>
        <taxon>Campylobacter</taxon>
    </lineage>
</organism>
<evidence type="ECO:0000256" key="3">
    <source>
        <dbReference type="ARBA" id="ARBA00022722"/>
    </source>
</evidence>